<dbReference type="Pfam" id="PF02652">
    <property type="entry name" value="Lactate_perm"/>
    <property type="match status" value="1"/>
</dbReference>
<reference evidence="9 10" key="1">
    <citation type="submission" date="2019-03" db="EMBL/GenBank/DDBJ databases">
        <title>Genomic Encyclopedia of Type Strains, Phase IV (KMG-IV): sequencing the most valuable type-strain genomes for metagenomic binning, comparative biology and taxonomic classification.</title>
        <authorList>
            <person name="Goeker M."/>
        </authorList>
    </citation>
    <scope>NUCLEOTIDE SEQUENCE [LARGE SCALE GENOMIC DNA]</scope>
    <source>
        <strain evidence="9 10">DSM 24455</strain>
    </source>
</reference>
<comment type="similarity">
    <text evidence="2 8">Belongs to the lactate permease family.</text>
</comment>
<dbReference type="OrthoDB" id="9761056at2"/>
<dbReference type="InterPro" id="IPR003804">
    <property type="entry name" value="Lactate_perm"/>
</dbReference>
<dbReference type="Proteomes" id="UP000295325">
    <property type="component" value="Unassembled WGS sequence"/>
</dbReference>
<evidence type="ECO:0000256" key="3">
    <source>
        <dbReference type="ARBA" id="ARBA00022448"/>
    </source>
</evidence>
<sequence>MNDTLLAIIALVPVVYLIVSLGVFKVPAHKACTITLGITVILAVGVWKMGVIPALLAAVEGILLGLWPIMIVIIAALFTYNLALHTKSMDTIKNMLSNITTDRRIQVLILAWGFGGFLEAVAGYGTAVAIPASILAALGFEPVFAAVICLIANTVPTAFGAVGIPVTTLAKVANLDVNTLSFYTGLQLTIFIILIPLVLVIMTTRSIKGLKGVTAITLMSGISFAVPQLFAAKFLGPELPALIGSILSLGVTIFMVKKFHRNEMAAAMVLDNKITLKEGTLAWLPYILIFVLIIITSPLFPAISEQVGHVKTSIMVYNGQGAKPTEFKWISTPGTLIIIAATIGGLIQGAKFSEIVKVFILTVKQLSKSIVTVLSIVALAKVMGYSGMISSIAVILVKITGRAFPLISPVIGALGTFITGSDTSANVLFGPLQTSVANSINVSPYWLAAANTAGATAGKMISPQSIAIATSATGLIGQEGRIFNKTVRFCMAYVIVLGILIYFGSSMV</sequence>
<evidence type="ECO:0000313" key="10">
    <source>
        <dbReference type="Proteomes" id="UP000295325"/>
    </source>
</evidence>
<feature type="transmembrane region" description="Helical" evidence="8">
    <location>
        <begin position="370"/>
        <end position="397"/>
    </location>
</feature>
<keyword evidence="4 8" id="KW-1003">Cell membrane</keyword>
<feature type="transmembrane region" description="Helical" evidence="8">
    <location>
        <begin position="180"/>
        <end position="201"/>
    </location>
</feature>
<keyword evidence="5 8" id="KW-0812">Transmembrane</keyword>
<keyword evidence="7 8" id="KW-0472">Membrane</keyword>
<organism evidence="9 10">
    <name type="scientific">Fonticella tunisiensis</name>
    <dbReference type="NCBI Taxonomy" id="1096341"/>
    <lineage>
        <taxon>Bacteria</taxon>
        <taxon>Bacillati</taxon>
        <taxon>Bacillota</taxon>
        <taxon>Clostridia</taxon>
        <taxon>Eubacteriales</taxon>
        <taxon>Clostridiaceae</taxon>
        <taxon>Fonticella</taxon>
    </lineage>
</organism>
<keyword evidence="10" id="KW-1185">Reference proteome</keyword>
<keyword evidence="3 8" id="KW-0813">Transport</keyword>
<evidence type="ECO:0000256" key="8">
    <source>
        <dbReference type="RuleBase" id="RU365092"/>
    </source>
</evidence>
<dbReference type="GO" id="GO:0015295">
    <property type="term" value="F:solute:proton symporter activity"/>
    <property type="evidence" value="ECO:0007669"/>
    <property type="project" value="TreeGrafter"/>
</dbReference>
<gene>
    <name evidence="9" type="ORF">EDD71_11638</name>
</gene>
<evidence type="ECO:0000256" key="6">
    <source>
        <dbReference type="ARBA" id="ARBA00022989"/>
    </source>
</evidence>
<comment type="caution">
    <text evidence="8">Lacks conserved residue(s) required for the propagation of feature annotation.</text>
</comment>
<dbReference type="AlphaFoldDB" id="A0A4R7KAP5"/>
<feature type="transmembrane region" description="Helical" evidence="8">
    <location>
        <begin position="6"/>
        <end position="24"/>
    </location>
</feature>
<name>A0A4R7KAP5_9CLOT</name>
<feature type="transmembrane region" description="Helical" evidence="8">
    <location>
        <begin position="105"/>
        <end position="124"/>
    </location>
</feature>
<comment type="function">
    <text evidence="8">Uptake of L-lactate across the membrane. Can also transport D-lactate and glycolate.</text>
</comment>
<proteinExistence type="inferred from homology"/>
<evidence type="ECO:0000256" key="2">
    <source>
        <dbReference type="ARBA" id="ARBA00010100"/>
    </source>
</evidence>
<keyword evidence="6 8" id="KW-1133">Transmembrane helix</keyword>
<evidence type="ECO:0000256" key="1">
    <source>
        <dbReference type="ARBA" id="ARBA00004651"/>
    </source>
</evidence>
<evidence type="ECO:0000256" key="7">
    <source>
        <dbReference type="ARBA" id="ARBA00023136"/>
    </source>
</evidence>
<dbReference type="PANTHER" id="PTHR30003:SF0">
    <property type="entry name" value="GLYCOLATE PERMEASE GLCA-RELATED"/>
    <property type="match status" value="1"/>
</dbReference>
<dbReference type="EMBL" id="SOAZ01000016">
    <property type="protein sequence ID" value="TDT51952.1"/>
    <property type="molecule type" value="Genomic_DNA"/>
</dbReference>
<dbReference type="PANTHER" id="PTHR30003">
    <property type="entry name" value="L-LACTATE PERMEASE"/>
    <property type="match status" value="1"/>
</dbReference>
<dbReference type="GO" id="GO:0005886">
    <property type="term" value="C:plasma membrane"/>
    <property type="evidence" value="ECO:0007669"/>
    <property type="project" value="UniProtKB-SubCell"/>
</dbReference>
<dbReference type="GO" id="GO:0015129">
    <property type="term" value="F:lactate transmembrane transporter activity"/>
    <property type="evidence" value="ECO:0007669"/>
    <property type="project" value="UniProtKB-UniRule"/>
</dbReference>
<comment type="subcellular location">
    <subcellularLocation>
        <location evidence="1 8">Cell membrane</location>
        <topology evidence="1 8">Multi-pass membrane protein</topology>
    </subcellularLocation>
</comment>
<dbReference type="RefSeq" id="WP_133628581.1">
    <property type="nucleotide sequence ID" value="NZ_SOAZ01000016.1"/>
</dbReference>
<feature type="transmembrane region" description="Helical" evidence="8">
    <location>
        <begin position="241"/>
        <end position="260"/>
    </location>
</feature>
<comment type="caution">
    <text evidence="9">The sequence shown here is derived from an EMBL/GenBank/DDBJ whole genome shotgun (WGS) entry which is preliminary data.</text>
</comment>
<evidence type="ECO:0000313" key="9">
    <source>
        <dbReference type="EMBL" id="TDT51952.1"/>
    </source>
</evidence>
<dbReference type="NCBIfam" id="TIGR00795">
    <property type="entry name" value="lctP"/>
    <property type="match status" value="1"/>
</dbReference>
<evidence type="ECO:0000256" key="5">
    <source>
        <dbReference type="ARBA" id="ARBA00022692"/>
    </source>
</evidence>
<feature type="transmembrane region" description="Helical" evidence="8">
    <location>
        <begin position="62"/>
        <end position="84"/>
    </location>
</feature>
<feature type="transmembrane region" description="Helical" evidence="8">
    <location>
        <begin position="281"/>
        <end position="303"/>
    </location>
</feature>
<feature type="transmembrane region" description="Helical" evidence="8">
    <location>
        <begin position="36"/>
        <end position="56"/>
    </location>
</feature>
<accession>A0A4R7KAP5</accession>
<protein>
    <recommendedName>
        <fullName evidence="8">L-lactate permease</fullName>
    </recommendedName>
</protein>
<evidence type="ECO:0000256" key="4">
    <source>
        <dbReference type="ARBA" id="ARBA00022475"/>
    </source>
</evidence>
<feature type="transmembrane region" description="Helical" evidence="8">
    <location>
        <begin position="486"/>
        <end position="505"/>
    </location>
</feature>
<feature type="transmembrane region" description="Helical" evidence="8">
    <location>
        <begin position="329"/>
        <end position="349"/>
    </location>
</feature>